<organism evidence="4 5">
    <name type="scientific">Lolium multiflorum</name>
    <name type="common">Italian ryegrass</name>
    <name type="synonym">Lolium perenne subsp. multiflorum</name>
    <dbReference type="NCBI Taxonomy" id="4521"/>
    <lineage>
        <taxon>Eukaryota</taxon>
        <taxon>Viridiplantae</taxon>
        <taxon>Streptophyta</taxon>
        <taxon>Embryophyta</taxon>
        <taxon>Tracheophyta</taxon>
        <taxon>Spermatophyta</taxon>
        <taxon>Magnoliopsida</taxon>
        <taxon>Liliopsida</taxon>
        <taxon>Poales</taxon>
        <taxon>Poaceae</taxon>
        <taxon>BOP clade</taxon>
        <taxon>Pooideae</taxon>
        <taxon>Poodae</taxon>
        <taxon>Poeae</taxon>
        <taxon>Poeae Chloroplast Group 2 (Poeae type)</taxon>
        <taxon>Loliodinae</taxon>
        <taxon>Loliinae</taxon>
        <taxon>Lolium</taxon>
    </lineage>
</organism>
<dbReference type="Proteomes" id="UP001231189">
    <property type="component" value="Unassembled WGS sequence"/>
</dbReference>
<feature type="region of interest" description="Disordered" evidence="1">
    <location>
        <begin position="673"/>
        <end position="697"/>
    </location>
</feature>
<sequence>MALAVAPTGAVDNHRSRKLAVALSRTSSTFLFFSVVVVGVVFASARWFTTTTTLQASLPAAAAIPAAAAALHHQTQHPKPSPTSPSRAARPPHAAYSISCPTPSLRPNISHATKASESSQTLALAFSSSSSCRRTYPDAPPATNTAAAPSPSNSSCPSYFRFIHEDLRPWRAAGGVTRAMLARAGVTASFRLVVLRGRAYVHRFRPAFQTRDLFTIWGILQLLRRYPGRVPDLDLMFDCVDWPVVRTHLYRGKHAPFMPPLFRYCGDDRTLDIVFPDWSFWGWPEINIKPWDALQKDLKNGNSRVTWSDREPYAYWKGNTAVAVSRQELVKCNISSTQDWNARIYTQDWFKESKAGYRNSNLGNQCTHRYKIYIEGSAWSISQKYILACDSMTLLVTPKYYDFFSRSLMPIQHYWPVRDDNKCASIKYAVEWGNSHKQSAQRIGKEASSFIQEEVNMDLVYDYMLHLLTEYAKLLRFRPTKPPEAVEVCPESLICQAEGIEKTFLTESMVKSAHDSGPCDLPPPFSPLELRMLKQRKENTIRQVEMPDAMAMEVAPAEAVDGQRSRKLAAALSRTSSTFLFFSVVVVGVVFVSARWITTATTTTIASLPAAAAAALHHETQHPTPSPRSPSRAPPAAYSIYCPTPSLRPNISRAAKASESSQTLALALSSSSSCRRTYPDSPPATNTAAAPSSSNSSCPSYFRFIHEDLRPWRAAGGVTRAMLARAGVTASFRLVVLRGRAYVQRFRPAFQTRDLFTIWGILQLLRRYPGRVPDLDLMFDCVDWPVVRTHLYRGKHAPFMPPLFRYCGDDRTLDIVFPDWSFWGWPEINIKPWDALQKDLKNGNSRVTWSDREPYAYWKGNTAVAVSRQELVKCNISSTQDWNARIYTQDWFKESKAGYRNSNLGNQCTHRYKIYVEGSAWSISQKYILACDSMTLLVTPKYYDFFSRSLMPIQHYWPVRDDNKCASIKYAVEWGNSHKQSAQRIGKEASNFIQEEVNMDLVYDYMLHLLTEYAKLLRFKPTKPPEAVEVCPESLICQAEGIEKKFLTESMVKSAHDSGPCDLPPPFSPLELRMLKQRKENTIRQVEMWERRASAA</sequence>
<feature type="region of interest" description="Disordered" evidence="1">
    <location>
        <begin position="616"/>
        <end position="635"/>
    </location>
</feature>
<feature type="domain" description="Glycosyl transferase CAP10" evidence="3">
    <location>
        <begin position="229"/>
        <end position="478"/>
    </location>
</feature>
<evidence type="ECO:0000256" key="2">
    <source>
        <dbReference type="SAM" id="Phobius"/>
    </source>
</evidence>
<name>A0AAD8QH50_LOLMU</name>
<feature type="transmembrane region" description="Helical" evidence="2">
    <location>
        <begin position="30"/>
        <end position="48"/>
    </location>
</feature>
<dbReference type="AlphaFoldDB" id="A0AAD8QH50"/>
<keyword evidence="2" id="KW-1133">Transmembrane helix</keyword>
<evidence type="ECO:0000313" key="5">
    <source>
        <dbReference type="Proteomes" id="UP001231189"/>
    </source>
</evidence>
<feature type="compositionally biased region" description="Low complexity" evidence="1">
    <location>
        <begin position="84"/>
        <end position="94"/>
    </location>
</feature>
<dbReference type="Pfam" id="PF05686">
    <property type="entry name" value="Glyco_transf_90"/>
    <property type="match status" value="2"/>
</dbReference>
<keyword evidence="2" id="KW-0812">Transmembrane</keyword>
<keyword evidence="5" id="KW-1185">Reference proteome</keyword>
<gene>
    <name evidence="4" type="ORF">QYE76_007612</name>
</gene>
<dbReference type="InterPro" id="IPR051091">
    <property type="entry name" value="O-Glucosyltr/Glycosyltrsf_90"/>
</dbReference>
<dbReference type="PANTHER" id="PTHR12203">
    <property type="entry name" value="KDEL LYS-ASP-GLU-LEU CONTAINING - RELATED"/>
    <property type="match status" value="1"/>
</dbReference>
<accession>A0AAD8QH50</accession>
<protein>
    <recommendedName>
        <fullName evidence="3">Glycosyl transferase CAP10 domain-containing protein</fullName>
    </recommendedName>
</protein>
<keyword evidence="2" id="KW-0472">Membrane</keyword>
<dbReference type="SMART" id="SM00672">
    <property type="entry name" value="CAP10"/>
    <property type="match status" value="2"/>
</dbReference>
<evidence type="ECO:0000256" key="1">
    <source>
        <dbReference type="SAM" id="MobiDB-lite"/>
    </source>
</evidence>
<dbReference type="InterPro" id="IPR006598">
    <property type="entry name" value="CAP10"/>
</dbReference>
<reference evidence="4" key="1">
    <citation type="submission" date="2023-07" db="EMBL/GenBank/DDBJ databases">
        <title>A chromosome-level genome assembly of Lolium multiflorum.</title>
        <authorList>
            <person name="Chen Y."/>
            <person name="Copetti D."/>
            <person name="Kolliker R."/>
            <person name="Studer B."/>
        </authorList>
    </citation>
    <scope>NUCLEOTIDE SEQUENCE</scope>
    <source>
        <strain evidence="4">02402/16</strain>
        <tissue evidence="4">Leaf</tissue>
    </source>
</reference>
<dbReference type="PANTHER" id="PTHR12203:SF99">
    <property type="entry name" value="OS04G0534100 PROTEIN"/>
    <property type="match status" value="1"/>
</dbReference>
<evidence type="ECO:0000313" key="4">
    <source>
        <dbReference type="EMBL" id="KAK1601109.1"/>
    </source>
</evidence>
<comment type="caution">
    <text evidence="4">The sequence shown here is derived from an EMBL/GenBank/DDBJ whole genome shotgun (WGS) entry which is preliminary data.</text>
</comment>
<proteinExistence type="predicted"/>
<feature type="compositionally biased region" description="Low complexity" evidence="1">
    <location>
        <begin position="683"/>
        <end position="697"/>
    </location>
</feature>
<dbReference type="EMBL" id="JAUUTY010000507">
    <property type="protein sequence ID" value="KAK1601109.1"/>
    <property type="molecule type" value="Genomic_DNA"/>
</dbReference>
<feature type="region of interest" description="Disordered" evidence="1">
    <location>
        <begin position="69"/>
        <end position="94"/>
    </location>
</feature>
<feature type="domain" description="Glycosyl transferase CAP10" evidence="3">
    <location>
        <begin position="771"/>
        <end position="1020"/>
    </location>
</feature>
<evidence type="ECO:0000259" key="3">
    <source>
        <dbReference type="SMART" id="SM00672"/>
    </source>
</evidence>